<sequence length="70" mass="7485">MCYIVDCKTCGKQSWGGCGKHLDGLYARIEQGKHCMCRSWPGVAIASQTAQATARPSGSIPRGNENPTIS</sequence>
<evidence type="ECO:0000313" key="2">
    <source>
        <dbReference type="Proteomes" id="UP000828941"/>
    </source>
</evidence>
<protein>
    <submittedName>
        <fullName evidence="1">Uncharacterized protein</fullName>
    </submittedName>
</protein>
<gene>
    <name evidence="1" type="ORF">L6164_019974</name>
</gene>
<proteinExistence type="predicted"/>
<dbReference type="EMBL" id="CM039433">
    <property type="protein sequence ID" value="KAI4327525.1"/>
    <property type="molecule type" value="Genomic_DNA"/>
</dbReference>
<keyword evidence="2" id="KW-1185">Reference proteome</keyword>
<name>A0ACB9MUE4_BAUVA</name>
<comment type="caution">
    <text evidence="1">The sequence shown here is derived from an EMBL/GenBank/DDBJ whole genome shotgun (WGS) entry which is preliminary data.</text>
</comment>
<evidence type="ECO:0000313" key="1">
    <source>
        <dbReference type="EMBL" id="KAI4327525.1"/>
    </source>
</evidence>
<organism evidence="1 2">
    <name type="scientific">Bauhinia variegata</name>
    <name type="common">Purple orchid tree</name>
    <name type="synonym">Phanera variegata</name>
    <dbReference type="NCBI Taxonomy" id="167791"/>
    <lineage>
        <taxon>Eukaryota</taxon>
        <taxon>Viridiplantae</taxon>
        <taxon>Streptophyta</taxon>
        <taxon>Embryophyta</taxon>
        <taxon>Tracheophyta</taxon>
        <taxon>Spermatophyta</taxon>
        <taxon>Magnoliopsida</taxon>
        <taxon>eudicotyledons</taxon>
        <taxon>Gunneridae</taxon>
        <taxon>Pentapetalae</taxon>
        <taxon>rosids</taxon>
        <taxon>fabids</taxon>
        <taxon>Fabales</taxon>
        <taxon>Fabaceae</taxon>
        <taxon>Cercidoideae</taxon>
        <taxon>Cercideae</taxon>
        <taxon>Bauhiniinae</taxon>
        <taxon>Bauhinia</taxon>
    </lineage>
</organism>
<reference evidence="1 2" key="1">
    <citation type="journal article" date="2022" name="DNA Res.">
        <title>Chromosomal-level genome assembly of the orchid tree Bauhinia variegata (Leguminosae; Cercidoideae) supports the allotetraploid origin hypothesis of Bauhinia.</title>
        <authorList>
            <person name="Zhong Y."/>
            <person name="Chen Y."/>
            <person name="Zheng D."/>
            <person name="Pang J."/>
            <person name="Liu Y."/>
            <person name="Luo S."/>
            <person name="Meng S."/>
            <person name="Qian L."/>
            <person name="Wei D."/>
            <person name="Dai S."/>
            <person name="Zhou R."/>
        </authorList>
    </citation>
    <scope>NUCLEOTIDE SEQUENCE [LARGE SCALE GENOMIC DNA]</scope>
    <source>
        <strain evidence="1">BV-YZ2020</strain>
    </source>
</reference>
<accession>A0ACB9MUE4</accession>
<dbReference type="Proteomes" id="UP000828941">
    <property type="component" value="Chromosome 8"/>
</dbReference>